<keyword evidence="3" id="KW-1185">Reference proteome</keyword>
<dbReference type="PANTHER" id="PTHR38167:SF1">
    <property type="entry name" value="C2H2-TYPE DOMAIN-CONTAINING PROTEIN"/>
    <property type="match status" value="1"/>
</dbReference>
<name>A0A6A6IMZ6_9PLEO</name>
<evidence type="ECO:0000256" key="1">
    <source>
        <dbReference type="SAM" id="MobiDB-lite"/>
    </source>
</evidence>
<dbReference type="Proteomes" id="UP000800094">
    <property type="component" value="Unassembled WGS sequence"/>
</dbReference>
<evidence type="ECO:0000313" key="3">
    <source>
        <dbReference type="Proteomes" id="UP000800094"/>
    </source>
</evidence>
<accession>A0A6A6IMZ6</accession>
<sequence>MPHTAASDPERAERALLLNVIDSSTLERLRDTLRDVIDKSPEAFKLACDRLLVQQGELKKVADPAVQRENVVVRYEGSEEEDELDEGSSADDNSDYSDDPQGETEPAPQGQKRKREYTRQRYEICDQCGEEYDVLANERCSCVWHEGELEVDYDADIWADHDENCHGTIDTDDMREEIPEGFVWGCCEQLGTAKGCRKSVHRPDRAKRVRAWGGR</sequence>
<gene>
    <name evidence="2" type="ORF">BU26DRAFT_422577</name>
</gene>
<dbReference type="GeneID" id="54576796"/>
<dbReference type="OrthoDB" id="5422613at2759"/>
<organism evidence="2 3">
    <name type="scientific">Trematosphaeria pertusa</name>
    <dbReference type="NCBI Taxonomy" id="390896"/>
    <lineage>
        <taxon>Eukaryota</taxon>
        <taxon>Fungi</taxon>
        <taxon>Dikarya</taxon>
        <taxon>Ascomycota</taxon>
        <taxon>Pezizomycotina</taxon>
        <taxon>Dothideomycetes</taxon>
        <taxon>Pleosporomycetidae</taxon>
        <taxon>Pleosporales</taxon>
        <taxon>Massarineae</taxon>
        <taxon>Trematosphaeriaceae</taxon>
        <taxon>Trematosphaeria</taxon>
    </lineage>
</organism>
<dbReference type="PANTHER" id="PTHR38167">
    <property type="entry name" value="C2H2-TYPE DOMAIN-CONTAINING PROTEIN"/>
    <property type="match status" value="1"/>
</dbReference>
<dbReference type="RefSeq" id="XP_033686770.1">
    <property type="nucleotide sequence ID" value="XM_033823466.1"/>
</dbReference>
<feature type="compositionally biased region" description="Acidic residues" evidence="1">
    <location>
        <begin position="78"/>
        <end position="102"/>
    </location>
</feature>
<protein>
    <submittedName>
        <fullName evidence="2">Uncharacterized protein</fullName>
    </submittedName>
</protein>
<dbReference type="EMBL" id="ML987192">
    <property type="protein sequence ID" value="KAF2251766.1"/>
    <property type="molecule type" value="Genomic_DNA"/>
</dbReference>
<feature type="region of interest" description="Disordered" evidence="1">
    <location>
        <begin position="72"/>
        <end position="116"/>
    </location>
</feature>
<proteinExistence type="predicted"/>
<dbReference type="AlphaFoldDB" id="A0A6A6IMZ6"/>
<reference evidence="2" key="1">
    <citation type="journal article" date="2020" name="Stud. Mycol.">
        <title>101 Dothideomycetes genomes: a test case for predicting lifestyles and emergence of pathogens.</title>
        <authorList>
            <person name="Haridas S."/>
            <person name="Albert R."/>
            <person name="Binder M."/>
            <person name="Bloem J."/>
            <person name="Labutti K."/>
            <person name="Salamov A."/>
            <person name="Andreopoulos B."/>
            <person name="Baker S."/>
            <person name="Barry K."/>
            <person name="Bills G."/>
            <person name="Bluhm B."/>
            <person name="Cannon C."/>
            <person name="Castanera R."/>
            <person name="Culley D."/>
            <person name="Daum C."/>
            <person name="Ezra D."/>
            <person name="Gonzalez J."/>
            <person name="Henrissat B."/>
            <person name="Kuo A."/>
            <person name="Liang C."/>
            <person name="Lipzen A."/>
            <person name="Lutzoni F."/>
            <person name="Magnuson J."/>
            <person name="Mondo S."/>
            <person name="Nolan M."/>
            <person name="Ohm R."/>
            <person name="Pangilinan J."/>
            <person name="Park H.-J."/>
            <person name="Ramirez L."/>
            <person name="Alfaro M."/>
            <person name="Sun H."/>
            <person name="Tritt A."/>
            <person name="Yoshinaga Y."/>
            <person name="Zwiers L.-H."/>
            <person name="Turgeon B."/>
            <person name="Goodwin S."/>
            <person name="Spatafora J."/>
            <person name="Crous P."/>
            <person name="Grigoriev I."/>
        </authorList>
    </citation>
    <scope>NUCLEOTIDE SEQUENCE</scope>
    <source>
        <strain evidence="2">CBS 122368</strain>
    </source>
</reference>
<evidence type="ECO:0000313" key="2">
    <source>
        <dbReference type="EMBL" id="KAF2251766.1"/>
    </source>
</evidence>